<evidence type="ECO:0000313" key="2">
    <source>
        <dbReference type="EMBL" id="MFD1718768.1"/>
    </source>
</evidence>
<keyword evidence="3" id="KW-1185">Reference proteome</keyword>
<name>A0ABW4L7G4_9MICO</name>
<dbReference type="Pfam" id="PF13302">
    <property type="entry name" value="Acetyltransf_3"/>
    <property type="match status" value="1"/>
</dbReference>
<dbReference type="PROSITE" id="PS51186">
    <property type="entry name" value="GNAT"/>
    <property type="match status" value="1"/>
</dbReference>
<reference evidence="3" key="1">
    <citation type="journal article" date="2019" name="Int. J. Syst. Evol. Microbiol.">
        <title>The Global Catalogue of Microorganisms (GCM) 10K type strain sequencing project: providing services to taxonomists for standard genome sequencing and annotation.</title>
        <authorList>
            <consortium name="The Broad Institute Genomics Platform"/>
            <consortium name="The Broad Institute Genome Sequencing Center for Infectious Disease"/>
            <person name="Wu L."/>
            <person name="Ma J."/>
        </authorList>
    </citation>
    <scope>NUCLEOTIDE SEQUENCE [LARGE SCALE GENOMIC DNA]</scope>
    <source>
        <strain evidence="3">JCM 17130</strain>
    </source>
</reference>
<dbReference type="RefSeq" id="WP_388007724.1">
    <property type="nucleotide sequence ID" value="NZ_JBHUEE010000007.1"/>
</dbReference>
<dbReference type="EC" id="2.3.-.-" evidence="2"/>
<dbReference type="SUPFAM" id="SSF55729">
    <property type="entry name" value="Acyl-CoA N-acyltransferases (Nat)"/>
    <property type="match status" value="1"/>
</dbReference>
<dbReference type="EMBL" id="JBHUEE010000007">
    <property type="protein sequence ID" value="MFD1718768.1"/>
    <property type="molecule type" value="Genomic_DNA"/>
</dbReference>
<dbReference type="PANTHER" id="PTHR43610:SF1">
    <property type="entry name" value="N-ACETYLTRANSFERASE DOMAIN-CONTAINING PROTEIN"/>
    <property type="match status" value="1"/>
</dbReference>
<protein>
    <submittedName>
        <fullName evidence="2">GNAT family N-acetyltransferase</fullName>
        <ecNumber evidence="2">2.3.-.-</ecNumber>
    </submittedName>
</protein>
<dbReference type="Proteomes" id="UP001597277">
    <property type="component" value="Unassembled WGS sequence"/>
</dbReference>
<keyword evidence="2" id="KW-0012">Acyltransferase</keyword>
<dbReference type="Gene3D" id="3.40.630.30">
    <property type="match status" value="1"/>
</dbReference>
<dbReference type="InterPro" id="IPR000182">
    <property type="entry name" value="GNAT_dom"/>
</dbReference>
<dbReference type="InterPro" id="IPR016181">
    <property type="entry name" value="Acyl_CoA_acyltransferase"/>
</dbReference>
<dbReference type="PANTHER" id="PTHR43610">
    <property type="entry name" value="BLL6696 PROTEIN"/>
    <property type="match status" value="1"/>
</dbReference>
<comment type="caution">
    <text evidence="2">The sequence shown here is derived from an EMBL/GenBank/DDBJ whole genome shotgun (WGS) entry which is preliminary data.</text>
</comment>
<evidence type="ECO:0000313" key="3">
    <source>
        <dbReference type="Proteomes" id="UP001597277"/>
    </source>
</evidence>
<sequence length="208" mass="22497">MDASPFATKPTLVGERATLRPFREEDLEPMAEALADPDVLRLTGSVHSTAAAESADPNPDDRTREWYATRNDQTDRLDLAIVDNASGRCVGEAVLNEWDAGNESCNFRILIGPGGRDRGLGTEATTLMLGHGFTALGLHRISLEVYAVNPRARRAYEKAGFVVEGVTREALRFGDERIDAIIMAALAPEWLAMRRGVRAGSGTQSASA</sequence>
<proteinExistence type="predicted"/>
<keyword evidence="2" id="KW-0808">Transferase</keyword>
<accession>A0ABW4L7G4</accession>
<gene>
    <name evidence="2" type="ORF">ACFSE6_13045</name>
</gene>
<evidence type="ECO:0000259" key="1">
    <source>
        <dbReference type="PROSITE" id="PS51186"/>
    </source>
</evidence>
<feature type="domain" description="N-acetyltransferase" evidence="1">
    <location>
        <begin position="17"/>
        <end position="188"/>
    </location>
</feature>
<organism evidence="2 3">
    <name type="scientific">Georgenia deserti</name>
    <dbReference type="NCBI Taxonomy" id="2093781"/>
    <lineage>
        <taxon>Bacteria</taxon>
        <taxon>Bacillati</taxon>
        <taxon>Actinomycetota</taxon>
        <taxon>Actinomycetes</taxon>
        <taxon>Micrococcales</taxon>
        <taxon>Bogoriellaceae</taxon>
        <taxon>Georgenia</taxon>
    </lineage>
</organism>
<dbReference type="GO" id="GO:0016746">
    <property type="term" value="F:acyltransferase activity"/>
    <property type="evidence" value="ECO:0007669"/>
    <property type="project" value="UniProtKB-KW"/>
</dbReference>